<sequence>MPNWGYSVIGLDPDKTAKASGRDLRISFKAAREVCAFIKGMRLLDAQKYLEEVIQKKKPIPFKRFTGKAAHHKGIQGWPIVRYPVKAAKEILKVLKSVEANAEYKGLDVEKLRIIHIAAQKGPKLRKYIPRAFGRATPYFEQLTHIEVVVAEEE</sequence>
<evidence type="ECO:0000256" key="2">
    <source>
        <dbReference type="ARBA" id="ARBA00011838"/>
    </source>
</evidence>
<gene>
    <name evidence="10" type="primary">rplV</name>
    <name evidence="7" type="synonym">rpl22</name>
    <name evidence="10" type="ORF">DRJ20_01655</name>
    <name evidence="11" type="ORF">DRJ26_01230</name>
</gene>
<evidence type="ECO:0000256" key="4">
    <source>
        <dbReference type="ARBA" id="ARBA00022884"/>
    </source>
</evidence>
<protein>
    <recommendedName>
        <fullName evidence="7">Large ribosomal subunit protein uL22</fullName>
    </recommendedName>
</protein>
<dbReference type="PANTHER" id="PTHR11593">
    <property type="entry name" value="60S RIBOSOMAL PROTEIN L17"/>
    <property type="match status" value="1"/>
</dbReference>
<dbReference type="Gene3D" id="3.90.470.10">
    <property type="entry name" value="Ribosomal protein L22/L17"/>
    <property type="match status" value="1"/>
</dbReference>
<comment type="subunit">
    <text evidence="2 7 9">Part of the 50S ribosomal subunit.</text>
</comment>
<keyword evidence="4 7" id="KW-0694">RNA-binding</keyword>
<dbReference type="EMBL" id="QMQZ01000038">
    <property type="protein sequence ID" value="RLE51676.1"/>
    <property type="molecule type" value="Genomic_DNA"/>
</dbReference>
<dbReference type="FunFam" id="3.90.470.10:FF:000015">
    <property type="entry name" value="50S ribosomal protein L22"/>
    <property type="match status" value="1"/>
</dbReference>
<dbReference type="InterPro" id="IPR036394">
    <property type="entry name" value="Ribosomal_uL22_sf"/>
</dbReference>
<evidence type="ECO:0000256" key="8">
    <source>
        <dbReference type="RuleBase" id="RU004005"/>
    </source>
</evidence>
<name>A0A497EWX7_9CREN</name>
<evidence type="ECO:0000256" key="1">
    <source>
        <dbReference type="ARBA" id="ARBA00009451"/>
    </source>
</evidence>
<dbReference type="Proteomes" id="UP000269499">
    <property type="component" value="Unassembled WGS sequence"/>
</dbReference>
<keyword evidence="3 7" id="KW-0699">rRNA-binding</keyword>
<dbReference type="HAMAP" id="MF_01331_A">
    <property type="entry name" value="Ribosomal_uL22_A"/>
    <property type="match status" value="1"/>
</dbReference>
<comment type="function">
    <text evidence="7 9">This protein binds specifically to 23S rRNA. It makes multiple contacts with different domains of the 23S rRNA in the assembled 50S subunit and ribosome.</text>
</comment>
<dbReference type="InterPro" id="IPR001063">
    <property type="entry name" value="Ribosomal_uL22"/>
</dbReference>
<dbReference type="InterPro" id="IPR005721">
    <property type="entry name" value="Ribosomal_uL22_euk/arc"/>
</dbReference>
<evidence type="ECO:0000256" key="6">
    <source>
        <dbReference type="ARBA" id="ARBA00023274"/>
    </source>
</evidence>
<evidence type="ECO:0000256" key="3">
    <source>
        <dbReference type="ARBA" id="ARBA00022730"/>
    </source>
</evidence>
<dbReference type="PANTHER" id="PTHR11593:SF10">
    <property type="entry name" value="60S RIBOSOMAL PROTEIN L17"/>
    <property type="match status" value="1"/>
</dbReference>
<dbReference type="Proteomes" id="UP000268446">
    <property type="component" value="Unassembled WGS sequence"/>
</dbReference>
<dbReference type="NCBIfam" id="TIGR01038">
    <property type="entry name" value="uL22_arch_euk"/>
    <property type="match status" value="1"/>
</dbReference>
<dbReference type="InterPro" id="IPR018260">
    <property type="entry name" value="Ribosomal_uL22_CS"/>
</dbReference>
<dbReference type="InterPro" id="IPR057265">
    <property type="entry name" value="Ribosomal_uL22_arc-type"/>
</dbReference>
<evidence type="ECO:0000256" key="7">
    <source>
        <dbReference type="HAMAP-Rule" id="MF_01331"/>
    </source>
</evidence>
<dbReference type="GO" id="GO:0003735">
    <property type="term" value="F:structural constituent of ribosome"/>
    <property type="evidence" value="ECO:0007669"/>
    <property type="project" value="UniProtKB-UniRule"/>
</dbReference>
<comment type="similarity">
    <text evidence="1 7 8">Belongs to the universal ribosomal protein uL22 family.</text>
</comment>
<evidence type="ECO:0000313" key="13">
    <source>
        <dbReference type="Proteomes" id="UP000269499"/>
    </source>
</evidence>
<dbReference type="GO" id="GO:0002181">
    <property type="term" value="P:cytoplasmic translation"/>
    <property type="evidence" value="ECO:0007669"/>
    <property type="project" value="TreeGrafter"/>
</dbReference>
<evidence type="ECO:0000313" key="11">
    <source>
        <dbReference type="EMBL" id="RLE55032.1"/>
    </source>
</evidence>
<dbReference type="NCBIfam" id="NF003260">
    <property type="entry name" value="PRK04223.1"/>
    <property type="match status" value="1"/>
</dbReference>
<organism evidence="10 12">
    <name type="scientific">Thermoproteota archaeon</name>
    <dbReference type="NCBI Taxonomy" id="2056631"/>
    <lineage>
        <taxon>Archaea</taxon>
        <taxon>Thermoproteota</taxon>
    </lineage>
</organism>
<dbReference type="PROSITE" id="PS00464">
    <property type="entry name" value="RIBOSOMAL_L22"/>
    <property type="match status" value="1"/>
</dbReference>
<dbReference type="AlphaFoldDB" id="A0A497EWX7"/>
<dbReference type="GO" id="GO:0022625">
    <property type="term" value="C:cytosolic large ribosomal subunit"/>
    <property type="evidence" value="ECO:0007669"/>
    <property type="project" value="UniProtKB-UniRule"/>
</dbReference>
<comment type="function">
    <text evidence="7">The globular domain of the protein is located near the polypeptide exit tunnel on the outside of the subunit, while an extended beta-hairpin is found that lines the wall of the exit tunnel in the center of the 70S ribosome.</text>
</comment>
<comment type="caution">
    <text evidence="10">The sequence shown here is derived from an EMBL/GenBank/DDBJ whole genome shotgun (WGS) entry which is preliminary data.</text>
</comment>
<evidence type="ECO:0000256" key="9">
    <source>
        <dbReference type="RuleBase" id="RU004007"/>
    </source>
</evidence>
<evidence type="ECO:0000256" key="5">
    <source>
        <dbReference type="ARBA" id="ARBA00022980"/>
    </source>
</evidence>
<evidence type="ECO:0000313" key="12">
    <source>
        <dbReference type="Proteomes" id="UP000268446"/>
    </source>
</evidence>
<reference evidence="12 13" key="1">
    <citation type="submission" date="2018-06" db="EMBL/GenBank/DDBJ databases">
        <title>Extensive metabolic versatility and redundancy in microbially diverse, dynamic hydrothermal sediments.</title>
        <authorList>
            <person name="Dombrowski N."/>
            <person name="Teske A."/>
            <person name="Baker B.J."/>
        </authorList>
    </citation>
    <scope>NUCLEOTIDE SEQUENCE [LARGE SCALE GENOMIC DNA]</scope>
    <source>
        <strain evidence="11">B20_G2</strain>
        <strain evidence="10">B29_G17</strain>
    </source>
</reference>
<dbReference type="EMBL" id="QMRA01000012">
    <property type="protein sequence ID" value="RLE55032.1"/>
    <property type="molecule type" value="Genomic_DNA"/>
</dbReference>
<dbReference type="GO" id="GO:0019843">
    <property type="term" value="F:rRNA binding"/>
    <property type="evidence" value="ECO:0007669"/>
    <property type="project" value="UniProtKB-UniRule"/>
</dbReference>
<evidence type="ECO:0000313" key="10">
    <source>
        <dbReference type="EMBL" id="RLE51676.1"/>
    </source>
</evidence>
<dbReference type="CDD" id="cd00336">
    <property type="entry name" value="Ribosomal_L22"/>
    <property type="match status" value="1"/>
</dbReference>
<keyword evidence="6 7" id="KW-0687">Ribonucleoprotein</keyword>
<proteinExistence type="inferred from homology"/>
<dbReference type="Pfam" id="PF00237">
    <property type="entry name" value="Ribosomal_L22"/>
    <property type="match status" value="1"/>
</dbReference>
<keyword evidence="5 7" id="KW-0689">Ribosomal protein</keyword>
<dbReference type="SUPFAM" id="SSF54843">
    <property type="entry name" value="Ribosomal protein L22"/>
    <property type="match status" value="1"/>
</dbReference>
<accession>A0A497EWX7</accession>